<evidence type="ECO:0000259" key="3">
    <source>
        <dbReference type="Pfam" id="PF04987"/>
    </source>
</evidence>
<comment type="similarity">
    <text evidence="1">Belongs to the PIGG/PIGN/PIGO family. PIGN subfamily.</text>
</comment>
<dbReference type="EC" id="2.-.-.-" evidence="1"/>
<feature type="transmembrane region" description="Helical" evidence="1">
    <location>
        <begin position="565"/>
        <end position="587"/>
    </location>
</feature>
<dbReference type="UniPathway" id="UPA00196"/>
<feature type="transmembrane region" description="Helical" evidence="1">
    <location>
        <begin position="708"/>
        <end position="728"/>
    </location>
</feature>
<dbReference type="InterPro" id="IPR017852">
    <property type="entry name" value="GPI_EtnP_transferase_1_C"/>
</dbReference>
<comment type="caution">
    <text evidence="1">Lacks conserved residue(s) required for the propagation of feature annotation.</text>
</comment>
<dbReference type="InterPro" id="IPR007070">
    <property type="entry name" value="GPI_EtnP_transferase_1"/>
</dbReference>
<protein>
    <recommendedName>
        <fullName evidence="1">GPI ethanolamine phosphate transferase 1</fullName>
        <ecNumber evidence="1">2.-.-.-</ecNumber>
    </recommendedName>
</protein>
<keyword evidence="1" id="KW-1133">Transmembrane helix</keyword>
<feature type="transmembrane region" description="Helical" evidence="1">
    <location>
        <begin position="404"/>
        <end position="424"/>
    </location>
</feature>
<proteinExistence type="inferred from homology"/>
<comment type="function">
    <text evidence="1">Ethanolamine phosphate transferase involved in glycosylphosphatidylinositol-anchor biosynthesis. Transfers ethanolamine phosphate to the first alpha-1,4-linked mannose of the glycosylphosphatidylinositol precursor of GPI-anchor.</text>
</comment>
<organism evidence="4 5">
    <name type="scientific">Cimex lectularius</name>
    <name type="common">Bed bug</name>
    <name type="synonym">Acanthia lectularia</name>
    <dbReference type="NCBI Taxonomy" id="79782"/>
    <lineage>
        <taxon>Eukaryota</taxon>
        <taxon>Metazoa</taxon>
        <taxon>Ecdysozoa</taxon>
        <taxon>Arthropoda</taxon>
        <taxon>Hexapoda</taxon>
        <taxon>Insecta</taxon>
        <taxon>Pterygota</taxon>
        <taxon>Neoptera</taxon>
        <taxon>Paraneoptera</taxon>
        <taxon>Hemiptera</taxon>
        <taxon>Heteroptera</taxon>
        <taxon>Panheteroptera</taxon>
        <taxon>Cimicomorpha</taxon>
        <taxon>Cimicidae</taxon>
        <taxon>Cimex</taxon>
    </lineage>
</organism>
<feature type="domain" description="GPI ethanolamine phosphate transferase 1 C-terminal" evidence="3">
    <location>
        <begin position="348"/>
        <end position="659"/>
    </location>
</feature>
<keyword evidence="5" id="KW-1185">Reference proteome</keyword>
<feature type="transmembrane region" description="Helical" evidence="1">
    <location>
        <begin position="378"/>
        <end position="398"/>
    </location>
</feature>
<dbReference type="PANTHER" id="PTHR12250">
    <property type="entry name" value="PHOSPHATIDYLINOSITOL GLYCAN, CLASS N"/>
    <property type="match status" value="1"/>
</dbReference>
<feature type="transmembrane region" description="Helical" evidence="1">
    <location>
        <begin position="734"/>
        <end position="752"/>
    </location>
</feature>
<dbReference type="RefSeq" id="XP_014243874.1">
    <property type="nucleotide sequence ID" value="XM_014388388.1"/>
</dbReference>
<accession>A0A8I6RDG6</accession>
<keyword evidence="2" id="KW-0732">Signal</keyword>
<dbReference type="AlphaFoldDB" id="A0A8I6RDG6"/>
<dbReference type="EnsemblMetazoa" id="XM_014388388.1">
    <property type="protein sequence ID" value="XP_014243874.1"/>
    <property type="gene ID" value="LOC106663509"/>
</dbReference>
<keyword evidence="1" id="KW-0808">Transferase</keyword>
<evidence type="ECO:0000256" key="1">
    <source>
        <dbReference type="RuleBase" id="RU367138"/>
    </source>
</evidence>
<dbReference type="GeneID" id="106663509"/>
<dbReference type="OrthoDB" id="10368053at2759"/>
<dbReference type="Pfam" id="PF04987">
    <property type="entry name" value="PigN"/>
    <property type="match status" value="1"/>
</dbReference>
<comment type="pathway">
    <text evidence="1">Glycolipid biosynthesis; glycosylphosphatidylinositol-anchor biosynthesis.</text>
</comment>
<feature type="transmembrane region" description="Helical" evidence="1">
    <location>
        <begin position="537"/>
        <end position="553"/>
    </location>
</feature>
<feature type="signal peptide" evidence="2">
    <location>
        <begin position="1"/>
        <end position="26"/>
    </location>
</feature>
<dbReference type="Proteomes" id="UP000494040">
    <property type="component" value="Unassembled WGS sequence"/>
</dbReference>
<comment type="subcellular location">
    <subcellularLocation>
        <location evidence="1">Endoplasmic reticulum membrane</location>
        <topology evidence="1">Multi-pass membrane protein</topology>
    </subcellularLocation>
</comment>
<dbReference type="GO" id="GO:0005789">
    <property type="term" value="C:endoplasmic reticulum membrane"/>
    <property type="evidence" value="ECO:0007669"/>
    <property type="project" value="UniProtKB-SubCell"/>
</dbReference>
<evidence type="ECO:0000256" key="2">
    <source>
        <dbReference type="SAM" id="SignalP"/>
    </source>
</evidence>
<keyword evidence="1" id="KW-0256">Endoplasmic reticulum</keyword>
<sequence>MRIAWSGLILHIGVLLWSLDIGKELGKRSEPCSLGGARLLLVSLPGLSRNHVSILETLPGLLTVVHVPDSASAHLSLVAGLDRNPLIPGLADDIFHHTNSSIFSGALPALFPSIWTRMADIDYSKEGGRLGDKEVLDNLKQLLVESALDADLARHLSARSVIIFLRFLGYLRTSNMDILRQTIKGVVDLKAELDKFYKGDNISIIFWGEGDGPLLLWGKRFCKGKTPISSNDLTTLVSAILKREVPAHSKGIVPDDYLSSDEDKANGLYCNAVQLFNLASATQGDNDIIPFWKKFDVEEIESNLTKSKKLLEQGKYQESADVSRKIAVFCLKEYKRFAAVLDTVRVGLMVVTSLSYLALLLTEFAYDEDVPPKPFVLIYLHLFFCGLSCCFFSLPFITPWPNTYHLYLLLPLIFTWAVMSRYYVWLPKFKTINLRTVSKVSWFALVLVMAAEFSLMSSVTTSSFFICVLALLPTLPRFSKAPLILTTGWFLMTAALLGALHLPAYQKPETKAINFAATIALCTSGFAALWVRPLKDRILSIFITILIAVGMLVENMALSYKGDIWFLHFFFRYFAWPLIFSPLLPIIGEANRFNRITHVVTSASIVFCLSSARFEGLCFFTVMAVDWLWTLMESYRLKEQLNCESIRRSIFLVFLLLIAGQVVKTLPDAYRPFRAGNWSNFIDIYRELLVSSCVLTVFLTMMESDSHVYTTILLSMVITAIATIRTIIVPGDVYTIQIRGIVFVSAYYLALVMRGKSKPKTEDGIDPIQDELNQ</sequence>
<keyword evidence="1" id="KW-0812">Transmembrane</keyword>
<evidence type="ECO:0000313" key="4">
    <source>
        <dbReference type="EnsemblMetazoa" id="XP_014243874.1"/>
    </source>
</evidence>
<feature type="chain" id="PRO_5035147715" description="GPI ethanolamine phosphate transferase 1" evidence="2">
    <location>
        <begin position="27"/>
        <end position="774"/>
    </location>
</feature>
<name>A0A8I6RDG6_CIMLE</name>
<evidence type="ECO:0000313" key="5">
    <source>
        <dbReference type="Proteomes" id="UP000494040"/>
    </source>
</evidence>
<keyword evidence="1" id="KW-0337">GPI-anchor biosynthesis</keyword>
<keyword evidence="1" id="KW-0472">Membrane</keyword>
<dbReference type="KEGG" id="clec:106663509"/>
<feature type="transmembrane region" description="Helical" evidence="1">
    <location>
        <begin position="445"/>
        <end position="471"/>
    </location>
</feature>
<dbReference type="GO" id="GO:0051377">
    <property type="term" value="F:mannose-ethanolamine phosphotransferase activity"/>
    <property type="evidence" value="ECO:0007669"/>
    <property type="project" value="UniProtKB-UniRule"/>
</dbReference>
<feature type="transmembrane region" description="Helical" evidence="1">
    <location>
        <begin position="483"/>
        <end position="500"/>
    </location>
</feature>
<dbReference type="GO" id="GO:0006506">
    <property type="term" value="P:GPI anchor biosynthetic process"/>
    <property type="evidence" value="ECO:0007669"/>
    <property type="project" value="UniProtKB-UniPathway"/>
</dbReference>
<dbReference type="PANTHER" id="PTHR12250:SF0">
    <property type="entry name" value="GPI ETHANOLAMINE PHOSPHATE TRANSFERASE 1"/>
    <property type="match status" value="1"/>
</dbReference>
<feature type="transmembrane region" description="Helical" evidence="1">
    <location>
        <begin position="346"/>
        <end position="366"/>
    </location>
</feature>
<feature type="transmembrane region" description="Helical" evidence="1">
    <location>
        <begin position="512"/>
        <end position="531"/>
    </location>
</feature>
<reference evidence="4" key="1">
    <citation type="submission" date="2022-01" db="UniProtKB">
        <authorList>
            <consortium name="EnsemblMetazoa"/>
        </authorList>
    </citation>
    <scope>IDENTIFICATION</scope>
</reference>